<sequence>MTEFDSIDVNILKQLQKDASLTAQEIAAKVNLSTSPCWRRINRLEKDGFIQKKVALLDSQKLGMQMIIFVSISLSKNDEESLETFEEQVQQFPEIVECYTVTGTMDYFLKIITKDIQHTLEVLGRDQ</sequence>
<gene>
    <name evidence="5" type="ORF">LCGC14_2328910</name>
</gene>
<evidence type="ECO:0000256" key="2">
    <source>
        <dbReference type="ARBA" id="ARBA00023125"/>
    </source>
</evidence>
<dbReference type="Pfam" id="PF13412">
    <property type="entry name" value="HTH_24"/>
    <property type="match status" value="1"/>
</dbReference>
<accession>A0A0F9ET43</accession>
<dbReference type="PROSITE" id="PS00519">
    <property type="entry name" value="HTH_ASNC_1"/>
    <property type="match status" value="1"/>
</dbReference>
<dbReference type="Pfam" id="PF01037">
    <property type="entry name" value="AsnC_trans_reg"/>
    <property type="match status" value="1"/>
</dbReference>
<dbReference type="InterPro" id="IPR011991">
    <property type="entry name" value="ArsR-like_HTH"/>
</dbReference>
<dbReference type="InterPro" id="IPR000485">
    <property type="entry name" value="AsnC-type_HTH_dom"/>
</dbReference>
<dbReference type="CDD" id="cd00090">
    <property type="entry name" value="HTH_ARSR"/>
    <property type="match status" value="1"/>
</dbReference>
<organism evidence="5">
    <name type="scientific">marine sediment metagenome</name>
    <dbReference type="NCBI Taxonomy" id="412755"/>
    <lineage>
        <taxon>unclassified sequences</taxon>
        <taxon>metagenomes</taxon>
        <taxon>ecological metagenomes</taxon>
    </lineage>
</organism>
<dbReference type="GO" id="GO:0043200">
    <property type="term" value="P:response to amino acid"/>
    <property type="evidence" value="ECO:0007669"/>
    <property type="project" value="TreeGrafter"/>
</dbReference>
<dbReference type="EMBL" id="LAZR01033430">
    <property type="protein sequence ID" value="KKL48100.1"/>
    <property type="molecule type" value="Genomic_DNA"/>
</dbReference>
<dbReference type="InterPro" id="IPR036388">
    <property type="entry name" value="WH-like_DNA-bd_sf"/>
</dbReference>
<dbReference type="Gene3D" id="3.30.70.920">
    <property type="match status" value="1"/>
</dbReference>
<keyword evidence="3" id="KW-0804">Transcription</keyword>
<dbReference type="AlphaFoldDB" id="A0A0F9ET43"/>
<dbReference type="PROSITE" id="PS50956">
    <property type="entry name" value="HTH_ASNC_2"/>
    <property type="match status" value="1"/>
</dbReference>
<name>A0A0F9ET43_9ZZZZ</name>
<dbReference type="PRINTS" id="PR00033">
    <property type="entry name" value="HTHASNC"/>
</dbReference>
<evidence type="ECO:0000313" key="5">
    <source>
        <dbReference type="EMBL" id="KKL48100.1"/>
    </source>
</evidence>
<dbReference type="InterPro" id="IPR011008">
    <property type="entry name" value="Dimeric_a/b-barrel"/>
</dbReference>
<dbReference type="Gene3D" id="1.10.10.10">
    <property type="entry name" value="Winged helix-like DNA-binding domain superfamily/Winged helix DNA-binding domain"/>
    <property type="match status" value="1"/>
</dbReference>
<evidence type="ECO:0000259" key="4">
    <source>
        <dbReference type="PROSITE" id="PS50956"/>
    </source>
</evidence>
<comment type="caution">
    <text evidence="5">The sequence shown here is derived from an EMBL/GenBank/DDBJ whole genome shotgun (WGS) entry which is preliminary data.</text>
</comment>
<dbReference type="PANTHER" id="PTHR30154:SF34">
    <property type="entry name" value="TRANSCRIPTIONAL REGULATOR AZLB"/>
    <property type="match status" value="1"/>
</dbReference>
<keyword evidence="1" id="KW-0805">Transcription regulation</keyword>
<dbReference type="SUPFAM" id="SSF46785">
    <property type="entry name" value="Winged helix' DNA-binding domain"/>
    <property type="match status" value="1"/>
</dbReference>
<dbReference type="SUPFAM" id="SSF54909">
    <property type="entry name" value="Dimeric alpha+beta barrel"/>
    <property type="match status" value="1"/>
</dbReference>
<evidence type="ECO:0000256" key="3">
    <source>
        <dbReference type="ARBA" id="ARBA00023163"/>
    </source>
</evidence>
<evidence type="ECO:0000256" key="1">
    <source>
        <dbReference type="ARBA" id="ARBA00023015"/>
    </source>
</evidence>
<feature type="domain" description="HTH asnC-type" evidence="4">
    <location>
        <begin position="4"/>
        <end position="65"/>
    </location>
</feature>
<keyword evidence="2" id="KW-0238">DNA-binding</keyword>
<proteinExistence type="predicted"/>
<reference evidence="5" key="1">
    <citation type="journal article" date="2015" name="Nature">
        <title>Complex archaea that bridge the gap between prokaryotes and eukaryotes.</title>
        <authorList>
            <person name="Spang A."/>
            <person name="Saw J.H."/>
            <person name="Jorgensen S.L."/>
            <person name="Zaremba-Niedzwiedzka K."/>
            <person name="Martijn J."/>
            <person name="Lind A.E."/>
            <person name="van Eijk R."/>
            <person name="Schleper C."/>
            <person name="Guy L."/>
            <person name="Ettema T.J."/>
        </authorList>
    </citation>
    <scope>NUCLEOTIDE SEQUENCE</scope>
</reference>
<dbReference type="InterPro" id="IPR019887">
    <property type="entry name" value="Tscrpt_reg_AsnC/Lrp_C"/>
</dbReference>
<dbReference type="GO" id="GO:0043565">
    <property type="term" value="F:sequence-specific DNA binding"/>
    <property type="evidence" value="ECO:0007669"/>
    <property type="project" value="InterPro"/>
</dbReference>
<dbReference type="InterPro" id="IPR019885">
    <property type="entry name" value="Tscrpt_reg_HTH_AsnC-type_CS"/>
</dbReference>
<dbReference type="InterPro" id="IPR019888">
    <property type="entry name" value="Tscrpt_reg_AsnC-like"/>
</dbReference>
<dbReference type="GO" id="GO:0005829">
    <property type="term" value="C:cytosol"/>
    <property type="evidence" value="ECO:0007669"/>
    <property type="project" value="TreeGrafter"/>
</dbReference>
<dbReference type="InterPro" id="IPR036390">
    <property type="entry name" value="WH_DNA-bd_sf"/>
</dbReference>
<protein>
    <recommendedName>
        <fullName evidence="4">HTH asnC-type domain-containing protein</fullName>
    </recommendedName>
</protein>
<dbReference type="SMART" id="SM00344">
    <property type="entry name" value="HTH_ASNC"/>
    <property type="match status" value="1"/>
</dbReference>
<dbReference type="PANTHER" id="PTHR30154">
    <property type="entry name" value="LEUCINE-RESPONSIVE REGULATORY PROTEIN"/>
    <property type="match status" value="1"/>
</dbReference>